<accession>A0AAV1SW45</accession>
<proteinExistence type="predicted"/>
<evidence type="ECO:0000313" key="2">
    <source>
        <dbReference type="EMBL" id="CAK7357068.1"/>
    </source>
</evidence>
<organism evidence="2 3">
    <name type="scientific">Dovyalis caffra</name>
    <dbReference type="NCBI Taxonomy" id="77055"/>
    <lineage>
        <taxon>Eukaryota</taxon>
        <taxon>Viridiplantae</taxon>
        <taxon>Streptophyta</taxon>
        <taxon>Embryophyta</taxon>
        <taxon>Tracheophyta</taxon>
        <taxon>Spermatophyta</taxon>
        <taxon>Magnoliopsida</taxon>
        <taxon>eudicotyledons</taxon>
        <taxon>Gunneridae</taxon>
        <taxon>Pentapetalae</taxon>
        <taxon>rosids</taxon>
        <taxon>fabids</taxon>
        <taxon>Malpighiales</taxon>
        <taxon>Salicaceae</taxon>
        <taxon>Flacourtieae</taxon>
        <taxon>Dovyalis</taxon>
    </lineage>
</organism>
<feature type="region of interest" description="Disordered" evidence="1">
    <location>
        <begin position="59"/>
        <end position="136"/>
    </location>
</feature>
<dbReference type="AlphaFoldDB" id="A0AAV1SW45"/>
<evidence type="ECO:0000256" key="1">
    <source>
        <dbReference type="SAM" id="MobiDB-lite"/>
    </source>
</evidence>
<keyword evidence="3" id="KW-1185">Reference proteome</keyword>
<dbReference type="EMBL" id="CAWUPB010001197">
    <property type="protein sequence ID" value="CAK7357068.1"/>
    <property type="molecule type" value="Genomic_DNA"/>
</dbReference>
<sequence>MNAYNLLCGQVSPAHYEESLRGRFAGGHLSRMKQGYMKLPVDFQGWLASVPQSVQKIIRIDDDDDEEEEEEEEEKSEGAGHPMIGNYVDPKQRHTHQHQCIHIFRNLESPLSRDSPEKKVSNLTDEKDNPKSPTPD</sequence>
<comment type="caution">
    <text evidence="2">The sequence shown here is derived from an EMBL/GenBank/DDBJ whole genome shotgun (WGS) entry which is preliminary data.</text>
</comment>
<name>A0AAV1SW45_9ROSI</name>
<feature type="compositionally biased region" description="Acidic residues" evidence="1">
    <location>
        <begin position="61"/>
        <end position="75"/>
    </location>
</feature>
<gene>
    <name evidence="2" type="ORF">DCAF_LOCUS27352</name>
</gene>
<dbReference type="Proteomes" id="UP001314170">
    <property type="component" value="Unassembled WGS sequence"/>
</dbReference>
<protein>
    <submittedName>
        <fullName evidence="2">Uncharacterized protein</fullName>
    </submittedName>
</protein>
<feature type="compositionally biased region" description="Basic and acidic residues" evidence="1">
    <location>
        <begin position="114"/>
        <end position="130"/>
    </location>
</feature>
<reference evidence="2 3" key="1">
    <citation type="submission" date="2024-01" db="EMBL/GenBank/DDBJ databases">
        <authorList>
            <person name="Waweru B."/>
        </authorList>
    </citation>
    <scope>NUCLEOTIDE SEQUENCE [LARGE SCALE GENOMIC DNA]</scope>
</reference>
<evidence type="ECO:0000313" key="3">
    <source>
        <dbReference type="Proteomes" id="UP001314170"/>
    </source>
</evidence>